<sequence>MYNHPILCSNLQGRICRRAAPVNETLGINYIMKISFPIMALVFVSTTRVYGSSGHAKGRFPQNVSTTKPVESAELGNERAFGNGQVAYEEDNAVSVDLAMAMTVHDTNGSRMTIERSDPHLADSWRASAHDACRFNCRLPELA</sequence>
<organism evidence="1 2">
    <name type="scientific">Cordyceps militaris (strain CM01)</name>
    <name type="common">Caterpillar fungus</name>
    <dbReference type="NCBI Taxonomy" id="983644"/>
    <lineage>
        <taxon>Eukaryota</taxon>
        <taxon>Fungi</taxon>
        <taxon>Dikarya</taxon>
        <taxon>Ascomycota</taxon>
        <taxon>Pezizomycotina</taxon>
        <taxon>Sordariomycetes</taxon>
        <taxon>Hypocreomycetidae</taxon>
        <taxon>Hypocreales</taxon>
        <taxon>Cordycipitaceae</taxon>
        <taxon>Cordyceps</taxon>
    </lineage>
</organism>
<dbReference type="Proteomes" id="UP000001610">
    <property type="component" value="Unassembled WGS sequence"/>
</dbReference>
<dbReference type="EMBL" id="JH126399">
    <property type="protein sequence ID" value="EGX96264.1"/>
    <property type="molecule type" value="Genomic_DNA"/>
</dbReference>
<dbReference type="VEuPathDB" id="FungiDB:CCM_00920"/>
<evidence type="ECO:0000313" key="1">
    <source>
        <dbReference type="EMBL" id="EGX96264.1"/>
    </source>
</evidence>
<dbReference type="GeneID" id="18162953"/>
<dbReference type="HOGENOM" id="CLU_1806068_0_0_1"/>
<dbReference type="AlphaFoldDB" id="G3J6Y7"/>
<dbReference type="InParanoid" id="G3J6Y7"/>
<protein>
    <submittedName>
        <fullName evidence="1">Uncharacterized protein</fullName>
    </submittedName>
</protein>
<gene>
    <name evidence="1" type="ORF">CCM_00920</name>
</gene>
<dbReference type="KEGG" id="cmt:CCM_00920"/>
<dbReference type="RefSeq" id="XP_006666141.1">
    <property type="nucleotide sequence ID" value="XM_006666078.1"/>
</dbReference>
<accession>G3J6Y7</accession>
<reference evidence="1 2" key="1">
    <citation type="journal article" date="2011" name="Genome Biol.">
        <title>Genome sequence of the insect pathogenic fungus Cordyceps militaris, a valued traditional Chinese medicine.</title>
        <authorList>
            <person name="Zheng P."/>
            <person name="Xia Y."/>
            <person name="Xiao G."/>
            <person name="Xiong C."/>
            <person name="Hu X."/>
            <person name="Zhang S."/>
            <person name="Zheng H."/>
            <person name="Huang Y."/>
            <person name="Zhou Y."/>
            <person name="Wang S."/>
            <person name="Zhao G.P."/>
            <person name="Liu X."/>
            <person name="St Leger R.J."/>
            <person name="Wang C."/>
        </authorList>
    </citation>
    <scope>NUCLEOTIDE SEQUENCE [LARGE SCALE GENOMIC DNA]</scope>
    <source>
        <strain evidence="1 2">CM01</strain>
    </source>
</reference>
<evidence type="ECO:0000313" key="2">
    <source>
        <dbReference type="Proteomes" id="UP000001610"/>
    </source>
</evidence>
<proteinExistence type="predicted"/>
<name>G3J6Y7_CORMM</name>
<keyword evidence="2" id="KW-1185">Reference proteome</keyword>